<dbReference type="InterPro" id="IPR050272">
    <property type="entry name" value="Isochorismatase-like_hydrls"/>
</dbReference>
<evidence type="ECO:0000313" key="3">
    <source>
        <dbReference type="EMBL" id="MBD5781275.1"/>
    </source>
</evidence>
<dbReference type="Pfam" id="PF00857">
    <property type="entry name" value="Isochorismatase"/>
    <property type="match status" value="1"/>
</dbReference>
<proteinExistence type="predicted"/>
<dbReference type="InterPro" id="IPR000868">
    <property type="entry name" value="Isochorismatase-like_dom"/>
</dbReference>
<evidence type="ECO:0000259" key="2">
    <source>
        <dbReference type="Pfam" id="PF00857"/>
    </source>
</evidence>
<dbReference type="PANTHER" id="PTHR43540">
    <property type="entry name" value="PEROXYUREIDOACRYLATE/UREIDOACRYLATE AMIDOHYDROLASE-RELATED"/>
    <property type="match status" value="1"/>
</dbReference>
<protein>
    <submittedName>
        <fullName evidence="3">Cysteine hydrolase</fullName>
    </submittedName>
</protein>
<dbReference type="Proteomes" id="UP000622317">
    <property type="component" value="Unassembled WGS sequence"/>
</dbReference>
<keyword evidence="1 3" id="KW-0378">Hydrolase</keyword>
<organism evidence="3 4">
    <name type="scientific">Pelagicoccus enzymogenes</name>
    <dbReference type="NCBI Taxonomy" id="2773457"/>
    <lineage>
        <taxon>Bacteria</taxon>
        <taxon>Pseudomonadati</taxon>
        <taxon>Verrucomicrobiota</taxon>
        <taxon>Opitutia</taxon>
        <taxon>Puniceicoccales</taxon>
        <taxon>Pelagicoccaceae</taxon>
        <taxon>Pelagicoccus</taxon>
    </lineage>
</organism>
<feature type="domain" description="Isochorismatase-like" evidence="2">
    <location>
        <begin position="76"/>
        <end position="228"/>
    </location>
</feature>
<dbReference type="AlphaFoldDB" id="A0A927IJ85"/>
<dbReference type="GO" id="GO:0016787">
    <property type="term" value="F:hydrolase activity"/>
    <property type="evidence" value="ECO:0007669"/>
    <property type="project" value="UniProtKB-KW"/>
</dbReference>
<dbReference type="RefSeq" id="WP_191618374.1">
    <property type="nucleotide sequence ID" value="NZ_JACYFG010000040.1"/>
</dbReference>
<gene>
    <name evidence="3" type="ORF">IEN85_17375</name>
</gene>
<sequence>MSEDDKKQRDPLKSIYHDSIVDNPGHFKQLINHNTGLLCIDLQYLDAVEGFGVFREPEKSGVPKEGRDYYFGRLKETVLPNVRLLQDAFRSCKLEVMHTRIQSLTQDGRDRSPGHKRLDLLAAPGSKEAEFVEAVAPVGDEVVVNKTASGVFSSTNFNFVLSNMGVNALFVCGVYTNECVETTVRAASDLGYFVTMVGDACATVTPYLHEASIATLKDRYARVVTTEEALEDLARFAGVESSSML</sequence>
<dbReference type="Gene3D" id="3.40.50.850">
    <property type="entry name" value="Isochorismatase-like"/>
    <property type="match status" value="1"/>
</dbReference>
<accession>A0A927IJ85</accession>
<reference evidence="3" key="1">
    <citation type="submission" date="2020-09" db="EMBL/GenBank/DDBJ databases">
        <title>Pelagicoccus enzymogenes sp. nov. with an EPS production, isolated from marine sediment.</title>
        <authorList>
            <person name="Feng X."/>
        </authorList>
    </citation>
    <scope>NUCLEOTIDE SEQUENCE</scope>
    <source>
        <strain evidence="3">NFK12</strain>
    </source>
</reference>
<name>A0A927IJ85_9BACT</name>
<keyword evidence="4" id="KW-1185">Reference proteome</keyword>
<dbReference type="InterPro" id="IPR036380">
    <property type="entry name" value="Isochorismatase-like_sf"/>
</dbReference>
<comment type="caution">
    <text evidence="3">The sequence shown here is derived from an EMBL/GenBank/DDBJ whole genome shotgun (WGS) entry which is preliminary data.</text>
</comment>
<dbReference type="PANTHER" id="PTHR43540:SF1">
    <property type="entry name" value="ISOCHORISMATASE HYDROLASE"/>
    <property type="match status" value="1"/>
</dbReference>
<dbReference type="EMBL" id="JACYFG010000040">
    <property type="protein sequence ID" value="MBD5781275.1"/>
    <property type="molecule type" value="Genomic_DNA"/>
</dbReference>
<evidence type="ECO:0000256" key="1">
    <source>
        <dbReference type="ARBA" id="ARBA00022801"/>
    </source>
</evidence>
<dbReference type="SUPFAM" id="SSF52499">
    <property type="entry name" value="Isochorismatase-like hydrolases"/>
    <property type="match status" value="1"/>
</dbReference>
<evidence type="ECO:0000313" key="4">
    <source>
        <dbReference type="Proteomes" id="UP000622317"/>
    </source>
</evidence>
<dbReference type="CDD" id="cd00431">
    <property type="entry name" value="cysteine_hydrolases"/>
    <property type="match status" value="1"/>
</dbReference>